<evidence type="ECO:0000313" key="2">
    <source>
        <dbReference type="Proteomes" id="UP000765509"/>
    </source>
</evidence>
<organism evidence="1 2">
    <name type="scientific">Austropuccinia psidii MF-1</name>
    <dbReference type="NCBI Taxonomy" id="1389203"/>
    <lineage>
        <taxon>Eukaryota</taxon>
        <taxon>Fungi</taxon>
        <taxon>Dikarya</taxon>
        <taxon>Basidiomycota</taxon>
        <taxon>Pucciniomycotina</taxon>
        <taxon>Pucciniomycetes</taxon>
        <taxon>Pucciniales</taxon>
        <taxon>Sphaerophragmiaceae</taxon>
        <taxon>Austropuccinia</taxon>
    </lineage>
</organism>
<sequence length="121" mass="13244">MPTLMHELASAQPTTHLCQCPIYASTPVTAPPQSPILILLHPSHNCHAPSASTPCLPSPHPLPCLCSRSTLKIFLRCRHPPYASTPLPNTLFSLPFLQSHIRSIGYSGFLAYMMNPNTEIC</sequence>
<gene>
    <name evidence="1" type="ORF">O181_007600</name>
</gene>
<comment type="caution">
    <text evidence="1">The sequence shown here is derived from an EMBL/GenBank/DDBJ whole genome shotgun (WGS) entry which is preliminary data.</text>
</comment>
<proteinExistence type="predicted"/>
<protein>
    <submittedName>
        <fullName evidence="1">Uncharacterized protein</fullName>
    </submittedName>
</protein>
<dbReference type="EMBL" id="AVOT02001707">
    <property type="protein sequence ID" value="MBW0467885.1"/>
    <property type="molecule type" value="Genomic_DNA"/>
</dbReference>
<reference evidence="1" key="1">
    <citation type="submission" date="2021-03" db="EMBL/GenBank/DDBJ databases">
        <title>Draft genome sequence of rust myrtle Austropuccinia psidii MF-1, a brazilian biotype.</title>
        <authorList>
            <person name="Quecine M.C."/>
            <person name="Pachon D.M.R."/>
            <person name="Bonatelli M.L."/>
            <person name="Correr F.H."/>
            <person name="Franceschini L.M."/>
            <person name="Leite T.F."/>
            <person name="Margarido G.R.A."/>
            <person name="Almeida C.A."/>
            <person name="Ferrarezi J.A."/>
            <person name="Labate C.A."/>
        </authorList>
    </citation>
    <scope>NUCLEOTIDE SEQUENCE</scope>
    <source>
        <strain evidence="1">MF-1</strain>
    </source>
</reference>
<name>A0A9Q3BMQ5_9BASI</name>
<dbReference type="Proteomes" id="UP000765509">
    <property type="component" value="Unassembled WGS sequence"/>
</dbReference>
<dbReference type="AlphaFoldDB" id="A0A9Q3BMQ5"/>
<accession>A0A9Q3BMQ5</accession>
<keyword evidence="2" id="KW-1185">Reference proteome</keyword>
<evidence type="ECO:0000313" key="1">
    <source>
        <dbReference type="EMBL" id="MBW0467885.1"/>
    </source>
</evidence>